<feature type="region of interest" description="Disordered" evidence="2">
    <location>
        <begin position="414"/>
        <end position="468"/>
    </location>
</feature>
<name>A0A8C8Y9V2_PANLE</name>
<organism evidence="5 6">
    <name type="scientific">Panthera leo</name>
    <name type="common">Lion</name>
    <dbReference type="NCBI Taxonomy" id="9689"/>
    <lineage>
        <taxon>Eukaryota</taxon>
        <taxon>Metazoa</taxon>
        <taxon>Chordata</taxon>
        <taxon>Craniata</taxon>
        <taxon>Vertebrata</taxon>
        <taxon>Euteleostomi</taxon>
        <taxon>Mammalia</taxon>
        <taxon>Eutheria</taxon>
        <taxon>Laurasiatheria</taxon>
        <taxon>Carnivora</taxon>
        <taxon>Feliformia</taxon>
        <taxon>Felidae</taxon>
        <taxon>Pantherinae</taxon>
        <taxon>Panthera</taxon>
    </lineage>
</organism>
<dbReference type="InterPro" id="IPR001173">
    <property type="entry name" value="Glyco_trans_2-like"/>
</dbReference>
<dbReference type="Ensembl" id="ENSPLOT00000033369.1">
    <property type="protein sequence ID" value="ENSPLOP00000030227.1"/>
    <property type="gene ID" value="ENSPLOG00000022095.1"/>
</dbReference>
<dbReference type="PANTHER" id="PTHR11675">
    <property type="entry name" value="N-ACETYLGALACTOSAMINYLTRANSFERASE"/>
    <property type="match status" value="1"/>
</dbReference>
<dbReference type="Proteomes" id="UP000694399">
    <property type="component" value="Unassembled WGS sequence"/>
</dbReference>
<dbReference type="SUPFAM" id="SSF53448">
    <property type="entry name" value="Nucleotide-diphospho-sugar transferases"/>
    <property type="match status" value="1"/>
</dbReference>
<dbReference type="Gene3D" id="3.90.550.10">
    <property type="entry name" value="Spore Coat Polysaccharide Biosynthesis Protein SpsA, Chain A"/>
    <property type="match status" value="1"/>
</dbReference>
<evidence type="ECO:0000256" key="2">
    <source>
        <dbReference type="SAM" id="MobiDB-lite"/>
    </source>
</evidence>
<reference evidence="5" key="1">
    <citation type="submission" date="2025-08" db="UniProtKB">
        <authorList>
            <consortium name="Ensembl"/>
        </authorList>
    </citation>
    <scope>IDENTIFICATION</scope>
</reference>
<feature type="transmembrane region" description="Helical" evidence="3">
    <location>
        <begin position="7"/>
        <end position="27"/>
    </location>
</feature>
<dbReference type="AlphaFoldDB" id="A0A8C8Y9V2"/>
<keyword evidence="1" id="KW-1015">Disulfide bond</keyword>
<sequence length="468" mass="51527">MAVARKIKTLLTVNILVFVGIIVFSVYCRLQDRSEGLVQTVRSADRRVRGRHAKAGALADREAILERLDHLEEVVYNQLNGLAKPIGLVEGPGGLGQGGMAATLREDSQETESKYEEYGYNAQLSDRISLDRTIPDYRPKKCRQMTHTADLPQISVVFIFVNEALSVILRSVHSVVNRTPSRLLKEVILVDDNSDSVELKTSLDQYVNRRYPGLVKIVRNSRREGLIRARLQGWKAATAPVVGFFDAHVEFGTGWAEPALTRIQEDRRRIVLPAIDNIKYDTFEVQQYASAAHGYNWGLWCMYIIPPQDWLDRGDEAAPIREEEPVGEKQTRTGDGAPGTEKPGGTQEEPGGVAAQKSQVSADRASDGEPTVVVRCTHVFRSAPRREGREIFAQDAQIQHPLAGGKAHTLARRPLAAAGMGPRVDRRGPPEAPVPRSPSPPGPPPPARAGSCLQHRPRGAEPLGIRAP</sequence>
<evidence type="ECO:0000256" key="1">
    <source>
        <dbReference type="ARBA" id="ARBA00023157"/>
    </source>
</evidence>
<feature type="compositionally biased region" description="Pro residues" evidence="2">
    <location>
        <begin position="430"/>
        <end position="447"/>
    </location>
</feature>
<reference evidence="5" key="2">
    <citation type="submission" date="2025-09" db="UniProtKB">
        <authorList>
            <consortium name="Ensembl"/>
        </authorList>
    </citation>
    <scope>IDENTIFICATION</scope>
</reference>
<accession>A0A8C8Y9V2</accession>
<protein>
    <recommendedName>
        <fullName evidence="4">Glycosyltransferase 2-like domain-containing protein</fullName>
    </recommendedName>
</protein>
<dbReference type="GeneTree" id="ENSGT00940000156599"/>
<keyword evidence="6" id="KW-1185">Reference proteome</keyword>
<evidence type="ECO:0000256" key="3">
    <source>
        <dbReference type="SAM" id="Phobius"/>
    </source>
</evidence>
<dbReference type="PANTHER" id="PTHR11675:SF28">
    <property type="entry name" value="POLYPEPTIDE N-ACETYLGALACTOSAMINYLTRANSFERASE 9"/>
    <property type="match status" value="1"/>
</dbReference>
<feature type="domain" description="Glycosyltransferase 2-like" evidence="4">
    <location>
        <begin position="155"/>
        <end position="288"/>
    </location>
</feature>
<keyword evidence="3" id="KW-1133">Transmembrane helix</keyword>
<dbReference type="OMA" id="FVVHREY"/>
<evidence type="ECO:0000313" key="5">
    <source>
        <dbReference type="Ensembl" id="ENSPLOP00000030227.1"/>
    </source>
</evidence>
<feature type="region of interest" description="Disordered" evidence="2">
    <location>
        <begin position="320"/>
        <end position="369"/>
    </location>
</feature>
<feature type="compositionally biased region" description="Basic and acidic residues" evidence="2">
    <location>
        <begin position="320"/>
        <end position="332"/>
    </location>
</feature>
<dbReference type="GO" id="GO:0006493">
    <property type="term" value="P:protein O-linked glycosylation"/>
    <property type="evidence" value="ECO:0007669"/>
    <property type="project" value="TreeGrafter"/>
</dbReference>
<proteinExistence type="predicted"/>
<dbReference type="GO" id="GO:0005794">
    <property type="term" value="C:Golgi apparatus"/>
    <property type="evidence" value="ECO:0007669"/>
    <property type="project" value="TreeGrafter"/>
</dbReference>
<dbReference type="InterPro" id="IPR029044">
    <property type="entry name" value="Nucleotide-diphossugar_trans"/>
</dbReference>
<dbReference type="GO" id="GO:0004653">
    <property type="term" value="F:polypeptide N-acetylgalactosaminyltransferase activity"/>
    <property type="evidence" value="ECO:0007669"/>
    <property type="project" value="TreeGrafter"/>
</dbReference>
<dbReference type="Pfam" id="PF00535">
    <property type="entry name" value="Glycos_transf_2"/>
    <property type="match status" value="1"/>
</dbReference>
<evidence type="ECO:0000259" key="4">
    <source>
        <dbReference type="Pfam" id="PF00535"/>
    </source>
</evidence>
<keyword evidence="3" id="KW-0472">Membrane</keyword>
<keyword evidence="3" id="KW-0812">Transmembrane</keyword>
<evidence type="ECO:0000313" key="6">
    <source>
        <dbReference type="Proteomes" id="UP000694399"/>
    </source>
</evidence>